<dbReference type="Pfam" id="PF24656">
    <property type="entry name" value="CEPT76_peptidase"/>
    <property type="match status" value="1"/>
</dbReference>
<keyword evidence="4" id="KW-1185">Reference proteome</keyword>
<dbReference type="InterPro" id="IPR056290">
    <property type="entry name" value="CEPT76/DRC7_peptidase-like_dom"/>
</dbReference>
<sequence length="115" mass="13123">MIIRKRGSQLEHAVLLCGLLLGMGISSFVAIGKVKRRPYVWVISIMEQDNDFLASESTFDTEDFDDFSPIQISYSNTDGGPPLVFHRRKFRQLSEAVARQARNRTLQVVHWDPVT</sequence>
<feature type="domain" description="CEP76/DRC7 peptidase-like" evidence="2">
    <location>
        <begin position="4"/>
        <end position="51"/>
    </location>
</feature>
<accession>A0AAD5SRD2</accession>
<proteinExistence type="predicted"/>
<feature type="transmembrane region" description="Helical" evidence="1">
    <location>
        <begin position="12"/>
        <end position="31"/>
    </location>
</feature>
<name>A0AAD5SRD2_9FUNG</name>
<protein>
    <recommendedName>
        <fullName evidence="2">CEP76/DRC7 peptidase-like domain-containing protein</fullName>
    </recommendedName>
</protein>
<gene>
    <name evidence="3" type="ORF">HK100_005640</name>
</gene>
<evidence type="ECO:0000313" key="4">
    <source>
        <dbReference type="Proteomes" id="UP001211907"/>
    </source>
</evidence>
<keyword evidence="1" id="KW-0472">Membrane</keyword>
<feature type="non-terminal residue" evidence="3">
    <location>
        <position position="115"/>
    </location>
</feature>
<reference evidence="3" key="1">
    <citation type="submission" date="2020-05" db="EMBL/GenBank/DDBJ databases">
        <title>Phylogenomic resolution of chytrid fungi.</title>
        <authorList>
            <person name="Stajich J.E."/>
            <person name="Amses K."/>
            <person name="Simmons R."/>
            <person name="Seto K."/>
            <person name="Myers J."/>
            <person name="Bonds A."/>
            <person name="Quandt C.A."/>
            <person name="Barry K."/>
            <person name="Liu P."/>
            <person name="Grigoriev I."/>
            <person name="Longcore J.E."/>
            <person name="James T.Y."/>
        </authorList>
    </citation>
    <scope>NUCLEOTIDE SEQUENCE</scope>
    <source>
        <strain evidence="3">JEL0513</strain>
    </source>
</reference>
<keyword evidence="1" id="KW-1133">Transmembrane helix</keyword>
<dbReference type="Proteomes" id="UP001211907">
    <property type="component" value="Unassembled WGS sequence"/>
</dbReference>
<dbReference type="AlphaFoldDB" id="A0AAD5SRD2"/>
<comment type="caution">
    <text evidence="3">The sequence shown here is derived from an EMBL/GenBank/DDBJ whole genome shotgun (WGS) entry which is preliminary data.</text>
</comment>
<evidence type="ECO:0000313" key="3">
    <source>
        <dbReference type="EMBL" id="KAJ3096132.1"/>
    </source>
</evidence>
<evidence type="ECO:0000259" key="2">
    <source>
        <dbReference type="Pfam" id="PF24656"/>
    </source>
</evidence>
<dbReference type="EMBL" id="JADGJH010002628">
    <property type="protein sequence ID" value="KAJ3096132.1"/>
    <property type="molecule type" value="Genomic_DNA"/>
</dbReference>
<organism evidence="3 4">
    <name type="scientific">Physocladia obscura</name>
    <dbReference type="NCBI Taxonomy" id="109957"/>
    <lineage>
        <taxon>Eukaryota</taxon>
        <taxon>Fungi</taxon>
        <taxon>Fungi incertae sedis</taxon>
        <taxon>Chytridiomycota</taxon>
        <taxon>Chytridiomycota incertae sedis</taxon>
        <taxon>Chytridiomycetes</taxon>
        <taxon>Chytridiales</taxon>
        <taxon>Chytriomycetaceae</taxon>
        <taxon>Physocladia</taxon>
    </lineage>
</organism>
<keyword evidence="1" id="KW-0812">Transmembrane</keyword>
<evidence type="ECO:0000256" key="1">
    <source>
        <dbReference type="SAM" id="Phobius"/>
    </source>
</evidence>